<sequence length="871" mass="94029">MTPSSPDEALHFRGKTLTPESPRPLHIAEPANIPVLQHQMDPVFNDTSTYDTVESGQEPSNNDRHAPGLSAENIGSEDVREKSGPVKGLEEPGSLHSGPSQVDGSMNMNDTSISASAKTSVPSSRSFPGATEPSVAGEPENPSLTAVDADSAPSLGQAFANDPSHTSQALPGASQVDNAVANWPSQSTPHDRLDTQHRGDKASNSHEDGVDFQNLLDNLPPPSLTAPSAPPVSEATASSMDYSSVPQAASDEPVQASLSLPPRPPPQEKPSIHPNYNPSDDIRSYHQLPPHNPTTSTSYPNQDSNHLPSLVAAGAPGTSSGSNALPPPPLASFQQSPPSATESQEHIAQASHRNGGIDRQTGRPIKATDEDTPWSREVQRKYDEFLHEERVYVTEGLWDRFPPGSRLFVGNLPTERVTKRDLFHIFHKYGKLAQISIKQAYGFIQFLESSSCHRSLQAEQGAVIRGRKIREFTLILKFLNHREIQDQGHRHRNHPAPCRQGDQGHQNLEEAVPTVAAFVLRADCRLVTSGMNQTTGGEMTIDLDLRLHGLSVEGMGIGRGTGHQRGMTVANGDALGLLLEGIEDTEAQARGLVARTRTKRIYQYLDESQETFRRNFIFHVENSFRNRGLRVDVLVLGPRIPLNAAVQRQIVEGVLAVVRLSRPNQFSRKIPLQVFDRTAGPDKVRFNEYPEIDPNVAAEIVCHAQPMQQRSGAPAPFPPNPAFGVPPLPPPPPHIPHGPLPGVPHPQPPNVANLISSLDGPALQSLLSTLQQRQQPVPPAQQPFPAANPAPGVADLASILSNATRQPIPGNPQHPLPPHPLGVQPSTPGVVPDPNLMSLLAKGLGGQPPQGQGNLGPHVQNIVNQLSKWKQ</sequence>
<dbReference type="OrthoDB" id="10044938at2759"/>
<feature type="compositionally biased region" description="Polar residues" evidence="2">
    <location>
        <begin position="332"/>
        <end position="342"/>
    </location>
</feature>
<feature type="compositionally biased region" description="Polar residues" evidence="2">
    <location>
        <begin position="97"/>
        <end position="126"/>
    </location>
</feature>
<feature type="compositionally biased region" description="Polar residues" evidence="2">
    <location>
        <begin position="293"/>
        <end position="307"/>
    </location>
</feature>
<reference evidence="5" key="1">
    <citation type="submission" date="2017-02" db="EMBL/GenBank/DDBJ databases">
        <authorList>
            <person name="Tafer H."/>
            <person name="Lopandic K."/>
        </authorList>
    </citation>
    <scope>NUCLEOTIDE SEQUENCE [LARGE SCALE GENOMIC DNA]</scope>
    <source>
        <strain evidence="5">CBS 366.77</strain>
    </source>
</reference>
<dbReference type="InterPro" id="IPR035979">
    <property type="entry name" value="RBD_domain_sf"/>
</dbReference>
<dbReference type="Gene3D" id="3.30.70.330">
    <property type="match status" value="1"/>
</dbReference>
<organism evidence="4 5">
    <name type="scientific">Aspergillus sclerotialis</name>
    <dbReference type="NCBI Taxonomy" id="2070753"/>
    <lineage>
        <taxon>Eukaryota</taxon>
        <taxon>Fungi</taxon>
        <taxon>Dikarya</taxon>
        <taxon>Ascomycota</taxon>
        <taxon>Pezizomycotina</taxon>
        <taxon>Eurotiomycetes</taxon>
        <taxon>Eurotiomycetidae</taxon>
        <taxon>Eurotiales</taxon>
        <taxon>Aspergillaceae</taxon>
        <taxon>Aspergillus</taxon>
        <taxon>Aspergillus subgen. Polypaecilum</taxon>
    </lineage>
</organism>
<dbReference type="EMBL" id="MVGC01000337">
    <property type="protein sequence ID" value="RJE20116.1"/>
    <property type="molecule type" value="Genomic_DNA"/>
</dbReference>
<accession>A0A3A2ZB28</accession>
<proteinExistence type="predicted"/>
<dbReference type="InterPro" id="IPR000504">
    <property type="entry name" value="RRM_dom"/>
</dbReference>
<keyword evidence="5" id="KW-1185">Reference proteome</keyword>
<dbReference type="GO" id="GO:0003723">
    <property type="term" value="F:RNA binding"/>
    <property type="evidence" value="ECO:0007669"/>
    <property type="project" value="UniProtKB-UniRule"/>
</dbReference>
<dbReference type="Proteomes" id="UP000266188">
    <property type="component" value="Unassembled WGS sequence"/>
</dbReference>
<dbReference type="SMART" id="SM00360">
    <property type="entry name" value="RRM"/>
    <property type="match status" value="1"/>
</dbReference>
<evidence type="ECO:0000256" key="1">
    <source>
        <dbReference type="PROSITE-ProRule" id="PRU00176"/>
    </source>
</evidence>
<dbReference type="SUPFAM" id="SSF54928">
    <property type="entry name" value="RNA-binding domain, RBD"/>
    <property type="match status" value="1"/>
</dbReference>
<feature type="compositionally biased region" description="Pro residues" evidence="2">
    <location>
        <begin position="219"/>
        <end position="230"/>
    </location>
</feature>
<name>A0A3A2ZB28_9EURO</name>
<feature type="compositionally biased region" description="Polar residues" evidence="2">
    <location>
        <begin position="235"/>
        <end position="247"/>
    </location>
</feature>
<dbReference type="AlphaFoldDB" id="A0A3A2ZB28"/>
<dbReference type="SUPFAM" id="SSF52954">
    <property type="entry name" value="Class II aaRS ABD-related"/>
    <property type="match status" value="1"/>
</dbReference>
<dbReference type="InterPro" id="IPR052600">
    <property type="entry name" value="Nuc_rcpt_coact/corep"/>
</dbReference>
<dbReference type="PANTHER" id="PTHR23295:SF6">
    <property type="entry name" value="NEOSIN, ISOFORM A"/>
    <property type="match status" value="1"/>
</dbReference>
<evidence type="ECO:0000313" key="5">
    <source>
        <dbReference type="Proteomes" id="UP000266188"/>
    </source>
</evidence>
<gene>
    <name evidence="4" type="ORF">PHISCL_07546</name>
</gene>
<dbReference type="PANTHER" id="PTHR23295">
    <property type="entry name" value="NUCLEAR RECEPTOR COACTIVATOR 5-RELATED"/>
    <property type="match status" value="1"/>
</dbReference>
<dbReference type="InterPro" id="IPR012677">
    <property type="entry name" value="Nucleotide-bd_a/b_plait_sf"/>
</dbReference>
<keyword evidence="1" id="KW-0694">RNA-binding</keyword>
<evidence type="ECO:0000259" key="3">
    <source>
        <dbReference type="PROSITE" id="PS50102"/>
    </source>
</evidence>
<dbReference type="Pfam" id="PF00076">
    <property type="entry name" value="RRM_1"/>
    <property type="match status" value="1"/>
</dbReference>
<feature type="domain" description="RRM" evidence="3">
    <location>
        <begin position="405"/>
        <end position="470"/>
    </location>
</feature>
<dbReference type="STRING" id="2070753.A0A3A2ZB28"/>
<feature type="compositionally biased region" description="Basic and acidic residues" evidence="2">
    <location>
        <begin position="189"/>
        <end position="209"/>
    </location>
</feature>
<dbReference type="PROSITE" id="PS50102">
    <property type="entry name" value="RRM"/>
    <property type="match status" value="1"/>
</dbReference>
<feature type="compositionally biased region" description="Polar residues" evidence="2">
    <location>
        <begin position="45"/>
        <end position="60"/>
    </location>
</feature>
<feature type="compositionally biased region" description="Basic and acidic residues" evidence="2">
    <location>
        <begin position="77"/>
        <end position="90"/>
    </location>
</feature>
<feature type="region of interest" description="Disordered" evidence="2">
    <location>
        <begin position="1"/>
        <end position="373"/>
    </location>
</feature>
<protein>
    <submittedName>
        <fullName evidence="4">Rna-binding protein</fullName>
    </submittedName>
</protein>
<evidence type="ECO:0000256" key="2">
    <source>
        <dbReference type="SAM" id="MobiDB-lite"/>
    </source>
</evidence>
<comment type="caution">
    <text evidence="4">The sequence shown here is derived from an EMBL/GenBank/DDBJ whole genome shotgun (WGS) entry which is preliminary data.</text>
</comment>
<evidence type="ECO:0000313" key="4">
    <source>
        <dbReference type="EMBL" id="RJE20116.1"/>
    </source>
</evidence>